<dbReference type="EMBL" id="FOTS01000028">
    <property type="protein sequence ID" value="SFL96546.1"/>
    <property type="molecule type" value="Genomic_DNA"/>
</dbReference>
<proteinExistence type="predicted"/>
<evidence type="ECO:0000313" key="11">
    <source>
        <dbReference type="Proteomes" id="UP000199520"/>
    </source>
</evidence>
<evidence type="ECO:0000256" key="2">
    <source>
        <dbReference type="ARBA" id="ARBA00022448"/>
    </source>
</evidence>
<dbReference type="FunFam" id="1.20.1740.10:FF:000001">
    <property type="entry name" value="Amino acid permease"/>
    <property type="match status" value="1"/>
</dbReference>
<feature type="transmembrane region" description="Helical" evidence="8">
    <location>
        <begin position="46"/>
        <end position="65"/>
    </location>
</feature>
<feature type="transmembrane region" description="Helical" evidence="8">
    <location>
        <begin position="284"/>
        <end position="304"/>
    </location>
</feature>
<feature type="domain" description="Amino acid permease/ SLC12A" evidence="9">
    <location>
        <begin position="21"/>
        <end position="452"/>
    </location>
</feature>
<keyword evidence="7 8" id="KW-0472">Membrane</keyword>
<dbReference type="Proteomes" id="UP000199520">
    <property type="component" value="Unassembled WGS sequence"/>
</dbReference>
<dbReference type="PIRSF" id="PIRSF006060">
    <property type="entry name" value="AA_transporter"/>
    <property type="match status" value="1"/>
</dbReference>
<evidence type="ECO:0000256" key="1">
    <source>
        <dbReference type="ARBA" id="ARBA00004651"/>
    </source>
</evidence>
<feature type="transmembrane region" description="Helical" evidence="8">
    <location>
        <begin position="433"/>
        <end position="452"/>
    </location>
</feature>
<evidence type="ECO:0000256" key="6">
    <source>
        <dbReference type="ARBA" id="ARBA00022989"/>
    </source>
</evidence>
<dbReference type="PANTHER" id="PTHR43495">
    <property type="entry name" value="GABA PERMEASE"/>
    <property type="match status" value="1"/>
</dbReference>
<feature type="transmembrane region" description="Helical" evidence="8">
    <location>
        <begin position="407"/>
        <end position="427"/>
    </location>
</feature>
<feature type="transmembrane region" description="Helical" evidence="8">
    <location>
        <begin position="202"/>
        <end position="224"/>
    </location>
</feature>
<feature type="transmembrane region" description="Helical" evidence="8">
    <location>
        <begin position="245"/>
        <end position="264"/>
    </location>
</feature>
<keyword evidence="5" id="KW-0029">Amino-acid transport</keyword>
<evidence type="ECO:0000256" key="4">
    <source>
        <dbReference type="ARBA" id="ARBA00022692"/>
    </source>
</evidence>
<organism evidence="10 11">
    <name type="scientific">Pelosinus propionicus DSM 13327</name>
    <dbReference type="NCBI Taxonomy" id="1123291"/>
    <lineage>
        <taxon>Bacteria</taxon>
        <taxon>Bacillati</taxon>
        <taxon>Bacillota</taxon>
        <taxon>Negativicutes</taxon>
        <taxon>Selenomonadales</taxon>
        <taxon>Sporomusaceae</taxon>
        <taxon>Pelosinus</taxon>
    </lineage>
</organism>
<feature type="transmembrane region" description="Helical" evidence="8">
    <location>
        <begin position="130"/>
        <end position="148"/>
    </location>
</feature>
<feature type="transmembrane region" description="Helical" evidence="8">
    <location>
        <begin position="21"/>
        <end position="40"/>
    </location>
</feature>
<keyword evidence="4 8" id="KW-0812">Transmembrane</keyword>
<protein>
    <submittedName>
        <fullName evidence="10">L-asparagine transporter</fullName>
    </submittedName>
</protein>
<dbReference type="Gene3D" id="1.20.1740.10">
    <property type="entry name" value="Amino acid/polyamine transporter I"/>
    <property type="match status" value="1"/>
</dbReference>
<feature type="transmembrane region" description="Helical" evidence="8">
    <location>
        <begin position="362"/>
        <end position="386"/>
    </location>
</feature>
<comment type="subcellular location">
    <subcellularLocation>
        <location evidence="1">Cell membrane</location>
        <topology evidence="1">Multi-pass membrane protein</topology>
    </subcellularLocation>
</comment>
<dbReference type="PANTHER" id="PTHR43495:SF6">
    <property type="entry name" value="THREONINE_SERINE TRANSPORTER YBXG-RELATED"/>
    <property type="match status" value="1"/>
</dbReference>
<dbReference type="OrthoDB" id="9780162at2"/>
<evidence type="ECO:0000256" key="5">
    <source>
        <dbReference type="ARBA" id="ARBA00022970"/>
    </source>
</evidence>
<evidence type="ECO:0000256" key="7">
    <source>
        <dbReference type="ARBA" id="ARBA00023136"/>
    </source>
</evidence>
<dbReference type="GO" id="GO:0006865">
    <property type="term" value="P:amino acid transport"/>
    <property type="evidence" value="ECO:0007669"/>
    <property type="project" value="UniProtKB-KW"/>
</dbReference>
<keyword evidence="2" id="KW-0813">Transport</keyword>
<gene>
    <name evidence="10" type="ORF">SAMN04490355_102858</name>
</gene>
<keyword evidence="6 8" id="KW-1133">Transmembrane helix</keyword>
<accession>A0A1I4M0I8</accession>
<evidence type="ECO:0000256" key="3">
    <source>
        <dbReference type="ARBA" id="ARBA00022475"/>
    </source>
</evidence>
<reference evidence="11" key="1">
    <citation type="submission" date="2016-10" db="EMBL/GenBank/DDBJ databases">
        <authorList>
            <person name="Varghese N."/>
            <person name="Submissions S."/>
        </authorList>
    </citation>
    <scope>NUCLEOTIDE SEQUENCE [LARGE SCALE GENOMIC DNA]</scope>
    <source>
        <strain evidence="11">DSM 13327</strain>
    </source>
</reference>
<keyword evidence="3" id="KW-1003">Cell membrane</keyword>
<dbReference type="Pfam" id="PF00324">
    <property type="entry name" value="AA_permease"/>
    <property type="match status" value="1"/>
</dbReference>
<evidence type="ECO:0000256" key="8">
    <source>
        <dbReference type="SAM" id="Phobius"/>
    </source>
</evidence>
<feature type="transmembrane region" description="Helical" evidence="8">
    <location>
        <begin position="160"/>
        <end position="182"/>
    </location>
</feature>
<dbReference type="GO" id="GO:0055085">
    <property type="term" value="P:transmembrane transport"/>
    <property type="evidence" value="ECO:0007669"/>
    <property type="project" value="InterPro"/>
</dbReference>
<dbReference type="RefSeq" id="WP_090939035.1">
    <property type="nucleotide sequence ID" value="NZ_FOTS01000028.1"/>
</dbReference>
<sequence>MKEQSLYLEKENLKKDLKNRHIQLIAIGGVIGVALFMGSAQASKMAGPALTLAYALGGIVMYFVLRALGEVAVEHPVASSFAGYARAFCGPLVSFITGWTYWYQWVVLAMCEISAVGMYMKYWAPDIQQWIPALICLAVILAINLVSVKYYGEFEFWFALIKVVTIIAMLFVGFAMILFGFGNDGVAIGFSNLWTHGGFMPFGWTGVSMALVMVVFAYSGVELIGITAGEAADPEASLKSAIDKVFWRVLVFYVGSMVAILSIFPYDTLPKGVSPFVMIFEKAGIPYAASIINVVIISSAASCLNSGMYVCGRMLYGLALRNEAPAFLGKLSANQVPANGILVSSGVCLIGVYLNYASPDSVFYYMSAITTTGCMWTWSLIMYIQFKWRKSLSDEAIANLKYPMPCYPYANYAVGAFMLAVTLGMGYDHDNLVGLYVAPIWYGGLFLLYKLFKIGEAQQKADLSIQTEW</sequence>
<dbReference type="InterPro" id="IPR004841">
    <property type="entry name" value="AA-permease/SLC12A_dom"/>
</dbReference>
<evidence type="ECO:0000313" key="10">
    <source>
        <dbReference type="EMBL" id="SFL96546.1"/>
    </source>
</evidence>
<keyword evidence="11" id="KW-1185">Reference proteome</keyword>
<dbReference type="AlphaFoldDB" id="A0A1I4M0I8"/>
<feature type="transmembrane region" description="Helical" evidence="8">
    <location>
        <begin position="336"/>
        <end position="356"/>
    </location>
</feature>
<evidence type="ECO:0000259" key="9">
    <source>
        <dbReference type="Pfam" id="PF00324"/>
    </source>
</evidence>
<name>A0A1I4M0I8_9FIRM</name>
<dbReference type="GO" id="GO:0005886">
    <property type="term" value="C:plasma membrane"/>
    <property type="evidence" value="ECO:0007669"/>
    <property type="project" value="UniProtKB-SubCell"/>
</dbReference>